<evidence type="ECO:0000313" key="2">
    <source>
        <dbReference type="Proteomes" id="UP000515708"/>
    </source>
</evidence>
<sequence length="366" mass="39806">MTVVYQGVAGETGPLYTRLLHTDPQGPHGGALFLTAEIYREREPWGAVFPVYRSDDGGHSWRLVSEVADEQFRVGNRYQPMLFELPADWAGLSRGTLLLAGNSFPADGSSTRLVVYSSDDGVSWRFLSEVDAGGPAEYDWRPTAETTAIWEPHLDLVDGRLVCYYADERRKADRMLQVLVHRTARTPDEWSEAHLDFGVADEFTRPGMFVSTGRMPDGRYRAVFEVVGPRDVPIRFAESPDGLDWADAADLGTRLRTDDGVALSGTPNVSWHVDASGRTVVIATGRLALDSRGDAVNRGLVNLAGGVGAWQSFELPVPATRALEGDSSGYSQSVICNAEGDLVQATTVRNAAGSHDIVVAVATPPW</sequence>
<dbReference type="RefSeq" id="WP_182254793.1">
    <property type="nucleotide sequence ID" value="NZ_CP043732.1"/>
</dbReference>
<proteinExistence type="predicted"/>
<organism evidence="1 2">
    <name type="scientific">Microbacterium esteraromaticum</name>
    <dbReference type="NCBI Taxonomy" id="57043"/>
    <lineage>
        <taxon>Bacteria</taxon>
        <taxon>Bacillati</taxon>
        <taxon>Actinomycetota</taxon>
        <taxon>Actinomycetes</taxon>
        <taxon>Micrococcales</taxon>
        <taxon>Microbacteriaceae</taxon>
        <taxon>Microbacterium</taxon>
    </lineage>
</organism>
<dbReference type="Proteomes" id="UP000515708">
    <property type="component" value="Chromosome"/>
</dbReference>
<dbReference type="InterPro" id="IPR036278">
    <property type="entry name" value="Sialidase_sf"/>
</dbReference>
<dbReference type="EMBL" id="CP043732">
    <property type="protein sequence ID" value="QMU96420.1"/>
    <property type="molecule type" value="Genomic_DNA"/>
</dbReference>
<accession>A0A7D8A768</accession>
<name>A0A7D8A768_9MICO</name>
<protein>
    <submittedName>
        <fullName evidence="1">Arabinan endo-1,5-alpha-L-arabinosidase</fullName>
    </submittedName>
</protein>
<dbReference type="SUPFAM" id="SSF50939">
    <property type="entry name" value="Sialidases"/>
    <property type="match status" value="1"/>
</dbReference>
<evidence type="ECO:0000313" key="1">
    <source>
        <dbReference type="EMBL" id="QMU96420.1"/>
    </source>
</evidence>
<dbReference type="AlphaFoldDB" id="A0A7D8A768"/>
<reference evidence="1 2" key="1">
    <citation type="journal article" date="2020" name="Front. Microbiol.">
        <title>Design of Bacterial Strain-Specific qPCR Assays Using NGS Data and Publicly Available Resources and Its Application to Track Biocontrol Strains.</title>
        <authorList>
            <person name="Hernandez I."/>
            <person name="Sant C."/>
            <person name="Martinez R."/>
            <person name="Fernandez C."/>
        </authorList>
    </citation>
    <scope>NUCLEOTIDE SEQUENCE [LARGE SCALE GENOMIC DNA]</scope>
    <source>
        <strain evidence="1 2">B24</strain>
    </source>
</reference>
<gene>
    <name evidence="1" type="ORF">FVO59_03750</name>
</gene>
<dbReference type="Gene3D" id="2.120.10.10">
    <property type="match status" value="1"/>
</dbReference>
<dbReference type="PANTHER" id="PTHR38792:SF3">
    <property type="entry name" value="BNR_ASP-BOX REPEAT DOMAIN PROTEIN (AFU_ORTHOLOGUE AFUA_7G06430)-RELATED"/>
    <property type="match status" value="1"/>
</dbReference>
<dbReference type="PANTHER" id="PTHR38792">
    <property type="entry name" value="BNR/ASP-BOX REPEAT DOMAIN PROTEIN (AFU_ORTHOLOGUE AFUA_7G06430)-RELATED"/>
    <property type="match status" value="1"/>
</dbReference>